<dbReference type="PROSITE" id="PS50405">
    <property type="entry name" value="GST_CTER"/>
    <property type="match status" value="1"/>
</dbReference>
<protein>
    <recommendedName>
        <fullName evidence="7">Glutathione S-transferase</fullName>
    </recommendedName>
</protein>
<dbReference type="InterPro" id="IPR050983">
    <property type="entry name" value="GST_Omega/HSP26"/>
</dbReference>
<dbReference type="SUPFAM" id="SSF47616">
    <property type="entry name" value="GST C-terminal domain-like"/>
    <property type="match status" value="1"/>
</dbReference>
<reference evidence="6" key="1">
    <citation type="journal article" date="2011" name="Genetics">
        <title>Massive changes in genome architecture accompany the transition to self-fertility in the filamentous fungus Neurospora tetrasperma.</title>
        <authorList>
            <person name="Ellison C.E."/>
            <person name="Stajich J.E."/>
            <person name="Jacobson D.J."/>
            <person name="Natvig D.O."/>
            <person name="Lapidus A."/>
            <person name="Foster B."/>
            <person name="Aerts A."/>
            <person name="Riley R."/>
            <person name="Lindquist E.A."/>
            <person name="Grigoriev I.V."/>
            <person name="Taylor J.W."/>
        </authorList>
    </citation>
    <scope>NUCLEOTIDE SEQUENCE [LARGE SCALE GENOMIC DNA]</scope>
    <source>
        <strain evidence="6">FGSC 2508 / P0657</strain>
    </source>
</reference>
<evidence type="ECO:0000256" key="2">
    <source>
        <dbReference type="SAM" id="MobiDB-lite"/>
    </source>
</evidence>
<dbReference type="EMBL" id="GL891382">
    <property type="protein sequence ID" value="EGO53522.1"/>
    <property type="molecule type" value="Genomic_DNA"/>
</dbReference>
<dbReference type="CDD" id="cd00299">
    <property type="entry name" value="GST_C_family"/>
    <property type="match status" value="1"/>
</dbReference>
<dbReference type="Gene3D" id="1.20.1050.10">
    <property type="match status" value="1"/>
</dbReference>
<feature type="domain" description="GST N-terminal" evidence="3">
    <location>
        <begin position="165"/>
        <end position="255"/>
    </location>
</feature>
<feature type="domain" description="GST C-terminal" evidence="4">
    <location>
        <begin position="266"/>
        <end position="411"/>
    </location>
</feature>
<evidence type="ECO:0000256" key="1">
    <source>
        <dbReference type="ARBA" id="ARBA00007409"/>
    </source>
</evidence>
<dbReference type="InterPro" id="IPR010987">
    <property type="entry name" value="Glutathione-S-Trfase_C-like"/>
</dbReference>
<evidence type="ECO:0008006" key="7">
    <source>
        <dbReference type="Google" id="ProtNLM"/>
    </source>
</evidence>
<dbReference type="InterPro" id="IPR004045">
    <property type="entry name" value="Glutathione_S-Trfase_N"/>
</dbReference>
<dbReference type="InterPro" id="IPR040079">
    <property type="entry name" value="Glutathione_S-Trfase"/>
</dbReference>
<dbReference type="GeneID" id="20825787"/>
<dbReference type="SFLD" id="SFLDG00358">
    <property type="entry name" value="Main_(cytGST)"/>
    <property type="match status" value="1"/>
</dbReference>
<dbReference type="Pfam" id="PF13409">
    <property type="entry name" value="GST_N_2"/>
    <property type="match status" value="1"/>
</dbReference>
<dbReference type="PROSITE" id="PS50404">
    <property type="entry name" value="GST_NTER"/>
    <property type="match status" value="1"/>
</dbReference>
<dbReference type="VEuPathDB" id="FungiDB:NEUTE1DRAFT_133882"/>
<dbReference type="GO" id="GO:0005737">
    <property type="term" value="C:cytoplasm"/>
    <property type="evidence" value="ECO:0007669"/>
    <property type="project" value="TreeGrafter"/>
</dbReference>
<dbReference type="AlphaFoldDB" id="F8N479"/>
<comment type="similarity">
    <text evidence="1">Belongs to the GST superfamily.</text>
</comment>
<keyword evidence="6" id="KW-1185">Reference proteome</keyword>
<feature type="compositionally biased region" description="Polar residues" evidence="2">
    <location>
        <begin position="133"/>
        <end position="147"/>
    </location>
</feature>
<evidence type="ECO:0000259" key="3">
    <source>
        <dbReference type="PROSITE" id="PS50404"/>
    </source>
</evidence>
<organism evidence="5 6">
    <name type="scientific">Neurospora tetrasperma (strain FGSC 2508 / ATCC MYA-4615 / P0657)</name>
    <dbReference type="NCBI Taxonomy" id="510951"/>
    <lineage>
        <taxon>Eukaryota</taxon>
        <taxon>Fungi</taxon>
        <taxon>Dikarya</taxon>
        <taxon>Ascomycota</taxon>
        <taxon>Pezizomycotina</taxon>
        <taxon>Sordariomycetes</taxon>
        <taxon>Sordariomycetidae</taxon>
        <taxon>Sordariales</taxon>
        <taxon>Sordariaceae</taxon>
        <taxon>Neurospora</taxon>
    </lineage>
</organism>
<sequence>MPRQVDSYFELLGHDIIHGAGWEPTTRVPRADKTAPLPEPEHGLAIPGLPASGGSCQGLTRGPEAGQGHGSKNPKLDTLLSALTYLHVPTLSKLPRTLSSSTRTPFVLKLNTRSLPVPVQVHHCTMSSSSSSNPSTQKPASVDTSLQGSPTGAAALFASSHSSPHPLKLYGGWFCPFVQRVWITLAEKNIPHQYIEINPYHKAPEFLALNPRGLVPTLAVPTSTDPKTGKVKEVKPLYESLVLCEYLDEAYTDENTYGDRLLPQDDAYERARCRLWIDHISSRVVPAFYRFIQHTPDKPYTIDEIRTEFHGHLKAFAKEMLDASSPSSSPGPFFLGDKFSLVDIMLAPWAKRLFLIDHYKPGGVGIPPSGQRGSEVDEEIWKRWEEWYKAVTERDSVKKTWSEDEQYVGAYKRYAEDTTQSEVGRATRRAGFTLSTRV</sequence>
<dbReference type="OrthoDB" id="4951845at2759"/>
<proteinExistence type="inferred from homology"/>
<dbReference type="InterPro" id="IPR036282">
    <property type="entry name" value="Glutathione-S-Trfase_C_sf"/>
</dbReference>
<feature type="region of interest" description="Disordered" evidence="2">
    <location>
        <begin position="47"/>
        <end position="72"/>
    </location>
</feature>
<dbReference type="KEGG" id="nte:NEUTE1DRAFT133882"/>
<dbReference type="PANTHER" id="PTHR43968:SF13">
    <property type="entry name" value="GLUTATHIONE TRANSFERASE OMEGA-1"/>
    <property type="match status" value="1"/>
</dbReference>
<accession>F8N479</accession>
<dbReference type="SUPFAM" id="SSF52833">
    <property type="entry name" value="Thioredoxin-like"/>
    <property type="match status" value="1"/>
</dbReference>
<dbReference type="Pfam" id="PF13410">
    <property type="entry name" value="GST_C_2"/>
    <property type="match status" value="1"/>
</dbReference>
<feature type="region of interest" description="Disordered" evidence="2">
    <location>
        <begin position="124"/>
        <end position="147"/>
    </location>
</feature>
<dbReference type="InterPro" id="IPR036249">
    <property type="entry name" value="Thioredoxin-like_sf"/>
</dbReference>
<dbReference type="HOGENOM" id="CLU_011226_9_1_1"/>
<dbReference type="Gene3D" id="3.40.30.10">
    <property type="entry name" value="Glutaredoxin"/>
    <property type="match status" value="1"/>
</dbReference>
<gene>
    <name evidence="5" type="ORF">NEUTE1DRAFT_133882</name>
</gene>
<dbReference type="Proteomes" id="UP000008065">
    <property type="component" value="Unassembled WGS sequence"/>
</dbReference>
<dbReference type="RefSeq" id="XP_009857115.1">
    <property type="nucleotide sequence ID" value="XM_009858813.1"/>
</dbReference>
<evidence type="ECO:0000259" key="4">
    <source>
        <dbReference type="PROSITE" id="PS50405"/>
    </source>
</evidence>
<name>F8N479_NEUT8</name>
<evidence type="ECO:0000313" key="6">
    <source>
        <dbReference type="Proteomes" id="UP000008065"/>
    </source>
</evidence>
<dbReference type="PANTHER" id="PTHR43968">
    <property type="match status" value="1"/>
</dbReference>
<evidence type="ECO:0000313" key="5">
    <source>
        <dbReference type="EMBL" id="EGO53522.1"/>
    </source>
</evidence>
<dbReference type="SFLD" id="SFLDS00019">
    <property type="entry name" value="Glutathione_Transferase_(cytos"/>
    <property type="match status" value="1"/>
</dbReference>